<dbReference type="GO" id="GO:0043041">
    <property type="term" value="P:amino acid activation for nonribosomal peptide biosynthetic process"/>
    <property type="evidence" value="ECO:0007669"/>
    <property type="project" value="TreeGrafter"/>
</dbReference>
<dbReference type="EMBL" id="JMSE01001552">
    <property type="protein sequence ID" value="KDN60057.1"/>
    <property type="molecule type" value="Genomic_DNA"/>
</dbReference>
<dbReference type="PANTHER" id="PTHR45527">
    <property type="entry name" value="NONRIBOSOMAL PEPTIDE SYNTHETASE"/>
    <property type="match status" value="1"/>
</dbReference>
<evidence type="ECO:0000313" key="1">
    <source>
        <dbReference type="EMBL" id="KDN60057.1"/>
    </source>
</evidence>
<comment type="caution">
    <text evidence="1">The sequence shown here is derived from an EMBL/GenBank/DDBJ whole genome shotgun (WGS) entry which is preliminary data.</text>
</comment>
<dbReference type="SUPFAM" id="SSF52777">
    <property type="entry name" value="CoA-dependent acyltransferases"/>
    <property type="match status" value="1"/>
</dbReference>
<reference evidence="2" key="1">
    <citation type="journal article" date="2014" name="Genome Announc.">
        <title>Draft genome sequence of Colletotrichum sublineola, a destructive pathogen of cultivated sorghum.</title>
        <authorList>
            <person name="Baroncelli R."/>
            <person name="Sanz-Martin J.M."/>
            <person name="Rech G.E."/>
            <person name="Sukno S.A."/>
            <person name="Thon M.R."/>
        </authorList>
    </citation>
    <scope>NUCLEOTIDE SEQUENCE [LARGE SCALE GENOMIC DNA]</scope>
    <source>
        <strain evidence="2">TX430BB</strain>
    </source>
</reference>
<organism evidence="1 2">
    <name type="scientific">Colletotrichum sublineola</name>
    <name type="common">Sorghum anthracnose fungus</name>
    <dbReference type="NCBI Taxonomy" id="1173701"/>
    <lineage>
        <taxon>Eukaryota</taxon>
        <taxon>Fungi</taxon>
        <taxon>Dikarya</taxon>
        <taxon>Ascomycota</taxon>
        <taxon>Pezizomycotina</taxon>
        <taxon>Sordariomycetes</taxon>
        <taxon>Hypocreomycetidae</taxon>
        <taxon>Glomerellales</taxon>
        <taxon>Glomerellaceae</taxon>
        <taxon>Colletotrichum</taxon>
        <taxon>Colletotrichum graminicola species complex</taxon>
    </lineage>
</organism>
<evidence type="ECO:0000313" key="2">
    <source>
        <dbReference type="Proteomes" id="UP000027238"/>
    </source>
</evidence>
<dbReference type="OrthoDB" id="4816195at2759"/>
<gene>
    <name evidence="1" type="ORF">CSUB01_11518</name>
</gene>
<dbReference type="PANTHER" id="PTHR45527:SF12">
    <property type="entry name" value="NONRIBOSOMAL PEPTIDE SYNTHETASE IVOA"/>
    <property type="match status" value="1"/>
</dbReference>
<dbReference type="STRING" id="1173701.A0A066WTR4"/>
<dbReference type="InterPro" id="IPR023213">
    <property type="entry name" value="CAT-like_dom_sf"/>
</dbReference>
<keyword evidence="2" id="KW-1185">Reference proteome</keyword>
<dbReference type="GO" id="GO:0044550">
    <property type="term" value="P:secondary metabolite biosynthetic process"/>
    <property type="evidence" value="ECO:0007669"/>
    <property type="project" value="TreeGrafter"/>
</dbReference>
<dbReference type="eggNOG" id="KOG1178">
    <property type="taxonomic scope" value="Eukaryota"/>
</dbReference>
<name>A0A066WTR4_COLSU</name>
<proteinExistence type="predicted"/>
<accession>A0A066WTR4</accession>
<dbReference type="AlphaFoldDB" id="A0A066WTR4"/>
<dbReference type="HOGENOM" id="CLU_1073675_0_0_1"/>
<dbReference type="GO" id="GO:0031177">
    <property type="term" value="F:phosphopantetheine binding"/>
    <property type="evidence" value="ECO:0007669"/>
    <property type="project" value="TreeGrafter"/>
</dbReference>
<dbReference type="Gene3D" id="3.30.559.10">
    <property type="entry name" value="Chloramphenicol acetyltransferase-like domain"/>
    <property type="match status" value="1"/>
</dbReference>
<protein>
    <submittedName>
        <fullName evidence="1">Uncharacterized protein</fullName>
    </submittedName>
</protein>
<dbReference type="GO" id="GO:0005737">
    <property type="term" value="C:cytoplasm"/>
    <property type="evidence" value="ECO:0007669"/>
    <property type="project" value="TreeGrafter"/>
</dbReference>
<sequence>MKIARRCRKAGLGVSIVDILLHPTIGDLVRFVKAGNSRADRSDTFTIHTGLLPNGYGDNDDEPFLLSLSDLRLPFDLDPSNIAHLMPCTPLQEDYLHMFSTNPAPERPGVITNCFEVIRLDGQGTVDPNKAAAAWQMMADHHPMLPTRFVPLAELGVAPGRSSPLPAKTIMQVVTRQWRVDCTIVHVDSDSEQDIKQCSAVNTANSMYRARLAACVSIRLFVTPAQRVRAFPANCIVAVYVTDSDTRCRWKLYNSPFQL</sequence>
<dbReference type="Proteomes" id="UP000027238">
    <property type="component" value="Unassembled WGS sequence"/>
</dbReference>